<feature type="signal peptide" evidence="1">
    <location>
        <begin position="1"/>
        <end position="33"/>
    </location>
</feature>
<reference evidence="2 3" key="1">
    <citation type="journal article" date="2020" name="ISME J.">
        <title>Comparative genomics reveals insights into cyanobacterial evolution and habitat adaptation.</title>
        <authorList>
            <person name="Chen M.Y."/>
            <person name="Teng W.K."/>
            <person name="Zhao L."/>
            <person name="Hu C.X."/>
            <person name="Zhou Y.K."/>
            <person name="Han B.P."/>
            <person name="Song L.R."/>
            <person name="Shu W.S."/>
        </authorList>
    </citation>
    <scope>NUCLEOTIDE SEQUENCE [LARGE SCALE GENOMIC DNA]</scope>
    <source>
        <strain evidence="2 3">FACHB-248</strain>
    </source>
</reference>
<keyword evidence="1" id="KW-0732">Signal</keyword>
<dbReference type="EMBL" id="JACJTA010000007">
    <property type="protein sequence ID" value="MBD2604000.1"/>
    <property type="molecule type" value="Genomic_DNA"/>
</dbReference>
<dbReference type="RefSeq" id="WP_029632841.1">
    <property type="nucleotide sequence ID" value="NZ_JACJTA010000007.1"/>
</dbReference>
<evidence type="ECO:0000256" key="1">
    <source>
        <dbReference type="SAM" id="SignalP"/>
    </source>
</evidence>
<organism evidence="2 3">
    <name type="scientific">Scytonema hofmannii FACHB-248</name>
    <dbReference type="NCBI Taxonomy" id="1842502"/>
    <lineage>
        <taxon>Bacteria</taxon>
        <taxon>Bacillati</taxon>
        <taxon>Cyanobacteriota</taxon>
        <taxon>Cyanophyceae</taxon>
        <taxon>Nostocales</taxon>
        <taxon>Scytonemataceae</taxon>
        <taxon>Scytonema</taxon>
    </lineage>
</organism>
<keyword evidence="3" id="KW-1185">Reference proteome</keyword>
<comment type="caution">
    <text evidence="2">The sequence shown here is derived from an EMBL/GenBank/DDBJ whole genome shotgun (WGS) entry which is preliminary data.</text>
</comment>
<evidence type="ECO:0000313" key="3">
    <source>
        <dbReference type="Proteomes" id="UP000660380"/>
    </source>
</evidence>
<feature type="chain" id="PRO_5046579791" evidence="1">
    <location>
        <begin position="34"/>
        <end position="234"/>
    </location>
</feature>
<protein>
    <submittedName>
        <fullName evidence="2">Uncharacterized protein</fullName>
    </submittedName>
</protein>
<sequence length="234" mass="25740">MKFLQPGFNYKGTLKLALLSATSFFLLTPSVNAVPANNSQQICPSAKLLPKRSFDTAKYSVYICRGDNKNALGYYVRISKTDNSKITVPVSSTTGETYIASKGEIAYAVTPYELQVIKNRRVILKERVNNAIAGDGQPLAKACPEGENIFGEAETKSFIIYICGSNLPTNYIAITRSGNRRIAVPLSSYNSKGTPEASQYIAVNGDIRYVLTRKVLKISDNGQTVLKEKVLHWN</sequence>
<name>A0ABR8GLG7_9CYAN</name>
<accession>A0ABR8GLG7</accession>
<evidence type="ECO:0000313" key="2">
    <source>
        <dbReference type="EMBL" id="MBD2604000.1"/>
    </source>
</evidence>
<proteinExistence type="predicted"/>
<gene>
    <name evidence="2" type="ORF">H6G81_05520</name>
</gene>
<dbReference type="Proteomes" id="UP000660380">
    <property type="component" value="Unassembled WGS sequence"/>
</dbReference>